<feature type="domain" description="BD-FAE-like" evidence="3">
    <location>
        <begin position="33"/>
        <end position="128"/>
    </location>
</feature>
<name>A0AB73TAJ6_9FIRM</name>
<dbReference type="InterPro" id="IPR049492">
    <property type="entry name" value="BD-FAE-like_dom"/>
</dbReference>
<evidence type="ECO:0000259" key="3">
    <source>
        <dbReference type="Pfam" id="PF20434"/>
    </source>
</evidence>
<protein>
    <submittedName>
        <fullName evidence="4">Alpha/beta hydrolase family protein</fullName>
    </submittedName>
</protein>
<evidence type="ECO:0000313" key="5">
    <source>
        <dbReference type="Proteomes" id="UP000245412"/>
    </source>
</evidence>
<dbReference type="EMBL" id="QGGY01000001">
    <property type="protein sequence ID" value="PWJ79191.1"/>
    <property type="molecule type" value="Genomic_DNA"/>
</dbReference>
<sequence>MTINTEKIILNQERNVTLSAMVQTVGGAWGFTERPAVMVIPGGGYAMCSDGEAEIVAYPYLAAGFHAFVLRYSVGEHRAWPNPLDDYEQAMEYIETHAEEWGVLTDKIAVIGFSAGGHLAACAATMAKHRPAAAILGYAALKQEITDACQPGGIAPAPIDHVDAETPPCFLTACRDDSVVPISNTVDFMTALDKYSITYECHIYPFGEHGFSTGEVSDIGLGQGCSRIPQWVPNSVGFLWDIFGRLTPKGMGAPACQTKINGDAEPVLSVRCSIRHLRKFVTEVKELTPVLNAIDAYSSGIFKESGKVIADQFNLGFLMEALGRTKEEIEDLDKLLRQVPNQIDK</sequence>
<keyword evidence="1 4" id="KW-0378">Hydrolase</keyword>
<dbReference type="Gene3D" id="3.40.50.1820">
    <property type="entry name" value="alpha/beta hydrolase"/>
    <property type="match status" value="1"/>
</dbReference>
<evidence type="ECO:0000256" key="1">
    <source>
        <dbReference type="ARBA" id="ARBA00022801"/>
    </source>
</evidence>
<dbReference type="InterPro" id="IPR029058">
    <property type="entry name" value="AB_hydrolase_fold"/>
</dbReference>
<reference evidence="4 5" key="1">
    <citation type="submission" date="2018-05" db="EMBL/GenBank/DDBJ databases">
        <authorList>
            <person name="Goeker M."/>
            <person name="Huntemann M."/>
            <person name="Clum A."/>
            <person name="Pillay M."/>
            <person name="Palaniappan K."/>
            <person name="Varghese N."/>
            <person name="Mikhailova N."/>
            <person name="Stamatis D."/>
            <person name="Reddy T."/>
            <person name="Daum C."/>
            <person name="Shapiro N."/>
            <person name="Ivanova N."/>
            <person name="Kyrpides N."/>
            <person name="Woyke T."/>
        </authorList>
    </citation>
    <scope>NUCLEOTIDE SEQUENCE [LARGE SCALE GENOMIC DNA]</scope>
    <source>
        <strain evidence="4 5">DSM 26524</strain>
    </source>
</reference>
<dbReference type="PANTHER" id="PTHR48081">
    <property type="entry name" value="AB HYDROLASE SUPERFAMILY PROTEIN C4A8.06C"/>
    <property type="match status" value="1"/>
</dbReference>
<dbReference type="Proteomes" id="UP000245412">
    <property type="component" value="Unassembled WGS sequence"/>
</dbReference>
<feature type="domain" description="Peptidase S9 prolyl oligopeptidase catalytic" evidence="2">
    <location>
        <begin position="157"/>
        <end position="216"/>
    </location>
</feature>
<gene>
    <name evidence="4" type="ORF">C7383_101568</name>
</gene>
<dbReference type="InterPro" id="IPR050300">
    <property type="entry name" value="GDXG_lipolytic_enzyme"/>
</dbReference>
<comment type="caution">
    <text evidence="4">The sequence shown here is derived from an EMBL/GenBank/DDBJ whole genome shotgun (WGS) entry which is preliminary data.</text>
</comment>
<dbReference type="PANTHER" id="PTHR48081:SF6">
    <property type="entry name" value="PEPTIDASE S9 PROLYL OLIGOPEPTIDASE CATALYTIC DOMAIN-CONTAINING PROTEIN"/>
    <property type="match status" value="1"/>
</dbReference>
<dbReference type="Pfam" id="PF20434">
    <property type="entry name" value="BD-FAE"/>
    <property type="match status" value="1"/>
</dbReference>
<dbReference type="Pfam" id="PF00326">
    <property type="entry name" value="Peptidase_S9"/>
    <property type="match status" value="1"/>
</dbReference>
<organism evidence="4 5">
    <name type="scientific">Murimonas intestini</name>
    <dbReference type="NCBI Taxonomy" id="1337051"/>
    <lineage>
        <taxon>Bacteria</taxon>
        <taxon>Bacillati</taxon>
        <taxon>Bacillota</taxon>
        <taxon>Clostridia</taxon>
        <taxon>Lachnospirales</taxon>
        <taxon>Lachnospiraceae</taxon>
        <taxon>Murimonas</taxon>
    </lineage>
</organism>
<dbReference type="SUPFAM" id="SSF53474">
    <property type="entry name" value="alpha/beta-Hydrolases"/>
    <property type="match status" value="1"/>
</dbReference>
<dbReference type="GO" id="GO:0008236">
    <property type="term" value="F:serine-type peptidase activity"/>
    <property type="evidence" value="ECO:0007669"/>
    <property type="project" value="InterPro"/>
</dbReference>
<evidence type="ECO:0000313" key="4">
    <source>
        <dbReference type="EMBL" id="PWJ79191.1"/>
    </source>
</evidence>
<dbReference type="AlphaFoldDB" id="A0AB73TAJ6"/>
<keyword evidence="5" id="KW-1185">Reference proteome</keyword>
<accession>A0AB73TAJ6</accession>
<evidence type="ECO:0000259" key="2">
    <source>
        <dbReference type="Pfam" id="PF00326"/>
    </source>
</evidence>
<dbReference type="RefSeq" id="WP_109624593.1">
    <property type="nucleotide sequence ID" value="NZ_JANKBI010000001.1"/>
</dbReference>
<dbReference type="InterPro" id="IPR001375">
    <property type="entry name" value="Peptidase_S9_cat"/>
</dbReference>
<proteinExistence type="predicted"/>
<dbReference type="GO" id="GO:0006508">
    <property type="term" value="P:proteolysis"/>
    <property type="evidence" value="ECO:0007669"/>
    <property type="project" value="InterPro"/>
</dbReference>